<feature type="compositionally biased region" description="Basic and acidic residues" evidence="1">
    <location>
        <begin position="277"/>
        <end position="287"/>
    </location>
</feature>
<comment type="caution">
    <text evidence="2">The sequence shown here is derived from an EMBL/GenBank/DDBJ whole genome shotgun (WGS) entry which is preliminary data.</text>
</comment>
<proteinExistence type="predicted"/>
<evidence type="ECO:0000256" key="1">
    <source>
        <dbReference type="SAM" id="MobiDB-lite"/>
    </source>
</evidence>
<feature type="region of interest" description="Disordered" evidence="1">
    <location>
        <begin position="102"/>
        <end position="332"/>
    </location>
</feature>
<organism evidence="2 3">
    <name type="scientific">Lithospermum erythrorhizon</name>
    <name type="common">Purple gromwell</name>
    <name type="synonym">Lithospermum officinale var. erythrorhizon</name>
    <dbReference type="NCBI Taxonomy" id="34254"/>
    <lineage>
        <taxon>Eukaryota</taxon>
        <taxon>Viridiplantae</taxon>
        <taxon>Streptophyta</taxon>
        <taxon>Embryophyta</taxon>
        <taxon>Tracheophyta</taxon>
        <taxon>Spermatophyta</taxon>
        <taxon>Magnoliopsida</taxon>
        <taxon>eudicotyledons</taxon>
        <taxon>Gunneridae</taxon>
        <taxon>Pentapetalae</taxon>
        <taxon>asterids</taxon>
        <taxon>lamiids</taxon>
        <taxon>Boraginales</taxon>
        <taxon>Boraginaceae</taxon>
        <taxon>Boraginoideae</taxon>
        <taxon>Lithospermeae</taxon>
        <taxon>Lithospermum</taxon>
    </lineage>
</organism>
<dbReference type="Proteomes" id="UP001454036">
    <property type="component" value="Unassembled WGS sequence"/>
</dbReference>
<dbReference type="EMBL" id="BAABME010005520">
    <property type="protein sequence ID" value="GAA0165868.1"/>
    <property type="molecule type" value="Genomic_DNA"/>
</dbReference>
<evidence type="ECO:0000313" key="3">
    <source>
        <dbReference type="Proteomes" id="UP001454036"/>
    </source>
</evidence>
<evidence type="ECO:0000313" key="2">
    <source>
        <dbReference type="EMBL" id="GAA0165868.1"/>
    </source>
</evidence>
<reference evidence="2 3" key="1">
    <citation type="submission" date="2024-01" db="EMBL/GenBank/DDBJ databases">
        <title>The complete chloroplast genome sequence of Lithospermum erythrorhizon: insights into the phylogenetic relationship among Boraginaceae species and the maternal lineages of purple gromwells.</title>
        <authorList>
            <person name="Okada T."/>
            <person name="Watanabe K."/>
        </authorList>
    </citation>
    <scope>NUCLEOTIDE SEQUENCE [LARGE SCALE GENOMIC DNA]</scope>
</reference>
<feature type="compositionally biased region" description="Acidic residues" evidence="1">
    <location>
        <begin position="146"/>
        <end position="155"/>
    </location>
</feature>
<sequence length="378" mass="41767">MPLRSIPPVVIDTNSEAEAPAIHNNYLPWVDYTNVRELDNSRSSDIHNADDDVGDEKVYTEINNEEMVEEVAEEPIVEDRVLDSSYVAMSDTAGLIRSSVKPSVNDRCEPSTVNESVEDDVEDCGPTSENVMANADKGPDHAAEDVVPDVAEEPSTEGLEIMKEPSVKNTFNDTTVPDDLLKTSDAGESMSSDIPSVSATKPATEEAHGDDAQGDTNTLNEDTVFSSPETKKSKKRKLKKISEAGPSEPKLSKEEKVAKKARRAEKRARKAARRSQRVSEADATTEKEVEETVAEETEVIPPVMHTSVDEEWLPDQEQQANDPHEDSDEEDVAAVMERRRKAKGKLRINENRTRIGNRRIPKNVADVPTTNVSLSFEE</sequence>
<feature type="compositionally biased region" description="Basic residues" evidence="1">
    <location>
        <begin position="259"/>
        <end position="276"/>
    </location>
</feature>
<feature type="compositionally biased region" description="Polar residues" evidence="1">
    <location>
        <begin position="189"/>
        <end position="201"/>
    </location>
</feature>
<dbReference type="AlphaFoldDB" id="A0AAV3QS20"/>
<accession>A0AAV3QS20</accession>
<keyword evidence="3" id="KW-1185">Reference proteome</keyword>
<name>A0AAV3QS20_LITER</name>
<protein>
    <submittedName>
        <fullName evidence="2">Uncharacterized protein</fullName>
    </submittedName>
</protein>
<feature type="compositionally biased region" description="Polar residues" evidence="1">
    <location>
        <begin position="214"/>
        <end position="228"/>
    </location>
</feature>
<feature type="compositionally biased region" description="Acidic residues" evidence="1">
    <location>
        <begin position="288"/>
        <end position="298"/>
    </location>
</feature>
<gene>
    <name evidence="2" type="ORF">LIER_21158</name>
</gene>